<protein>
    <submittedName>
        <fullName evidence="1">Uncharacterized protein</fullName>
    </submittedName>
</protein>
<accession>A0A1I1LDI3</accession>
<organism evidence="1 2">
    <name type="scientific">Natronobacterium haloterrestre</name>
    <name type="common">Halobiforma haloterrestris</name>
    <dbReference type="NCBI Taxonomy" id="148448"/>
    <lineage>
        <taxon>Archaea</taxon>
        <taxon>Methanobacteriati</taxon>
        <taxon>Methanobacteriota</taxon>
        <taxon>Stenosarchaea group</taxon>
        <taxon>Halobacteria</taxon>
        <taxon>Halobacteriales</taxon>
        <taxon>Natrialbaceae</taxon>
        <taxon>Natronobacterium</taxon>
    </lineage>
</organism>
<dbReference type="EMBL" id="FOKW01000014">
    <property type="protein sequence ID" value="SFC67590.1"/>
    <property type="molecule type" value="Genomic_DNA"/>
</dbReference>
<gene>
    <name evidence="1" type="ORF">SAMN05444422_11442</name>
</gene>
<dbReference type="Proteomes" id="UP000199161">
    <property type="component" value="Unassembled WGS sequence"/>
</dbReference>
<name>A0A1I1LDI3_NATHA</name>
<keyword evidence="2" id="KW-1185">Reference proteome</keyword>
<evidence type="ECO:0000313" key="1">
    <source>
        <dbReference type="EMBL" id="SFC67590.1"/>
    </source>
</evidence>
<evidence type="ECO:0000313" key="2">
    <source>
        <dbReference type="Proteomes" id="UP000199161"/>
    </source>
</evidence>
<reference evidence="2" key="1">
    <citation type="submission" date="2016-10" db="EMBL/GenBank/DDBJ databases">
        <authorList>
            <person name="Varghese N."/>
            <person name="Submissions S."/>
        </authorList>
    </citation>
    <scope>NUCLEOTIDE SEQUENCE [LARGE SCALE GENOMIC DNA]</scope>
    <source>
        <strain evidence="2">DSM 13078</strain>
    </source>
</reference>
<proteinExistence type="predicted"/>
<dbReference type="AlphaFoldDB" id="A0A1I1LDI3"/>
<sequence>MGEQGSKVEMEKEEWFETTCRLMNKVVEQQGSVSTRRPIRKNL</sequence>